<gene>
    <name evidence="3" type="ORF">GNLVRS02_ARAD1C32978g</name>
</gene>
<reference evidence="3" key="2">
    <citation type="submission" date="2014-06" db="EMBL/GenBank/DDBJ databases">
        <title>The complete genome of Blastobotrys (Arxula) adeninivorans LS3 - a yeast of biotechnological interest.</title>
        <authorList>
            <person name="Kunze G."/>
            <person name="Gaillardin C."/>
            <person name="Czernicka M."/>
            <person name="Durrens P."/>
            <person name="Martin T."/>
            <person name="Boer E."/>
            <person name="Gabaldon T."/>
            <person name="Cruz J."/>
            <person name="Talla E."/>
            <person name="Marck C."/>
            <person name="Goffeau A."/>
            <person name="Barbe V."/>
            <person name="Baret P."/>
            <person name="Baronian K."/>
            <person name="Beier S."/>
            <person name="Bleykasten C."/>
            <person name="Bode R."/>
            <person name="Casaregola S."/>
            <person name="Despons L."/>
            <person name="Fairhead C."/>
            <person name="Giersberg M."/>
            <person name="Gierski P."/>
            <person name="Hahnel U."/>
            <person name="Hartmann A."/>
            <person name="Jankowska D."/>
            <person name="Jubin C."/>
            <person name="Jung P."/>
            <person name="Lafontaine I."/>
            <person name="Leh-Louis V."/>
            <person name="Lemaire M."/>
            <person name="Marcet-Houben M."/>
            <person name="Mascher M."/>
            <person name="Morel G."/>
            <person name="Richard G.-F."/>
            <person name="Riechen J."/>
            <person name="Sacerdot C."/>
            <person name="Sarkar A."/>
            <person name="Savel G."/>
            <person name="Schacherer J."/>
            <person name="Sherman D."/>
            <person name="Straub M.-L."/>
            <person name="Stein N."/>
            <person name="Thierry A."/>
            <person name="Trautwein-Schult A."/>
            <person name="Westhof E."/>
            <person name="Worch S."/>
            <person name="Dujon B."/>
            <person name="Souciet J.-L."/>
            <person name="Wincker P."/>
            <person name="Scholz U."/>
            <person name="Neuveglise N."/>
        </authorList>
    </citation>
    <scope>NUCLEOTIDE SEQUENCE</scope>
    <source>
        <strain evidence="3">LS3</strain>
    </source>
</reference>
<organism evidence="3">
    <name type="scientific">Blastobotrys adeninivorans</name>
    <name type="common">Yeast</name>
    <name type="synonym">Arxula adeninivorans</name>
    <dbReference type="NCBI Taxonomy" id="409370"/>
    <lineage>
        <taxon>Eukaryota</taxon>
        <taxon>Fungi</taxon>
        <taxon>Dikarya</taxon>
        <taxon>Ascomycota</taxon>
        <taxon>Saccharomycotina</taxon>
        <taxon>Dipodascomycetes</taxon>
        <taxon>Dipodascales</taxon>
        <taxon>Trichomonascaceae</taxon>
        <taxon>Blastobotrys</taxon>
    </lineage>
</organism>
<dbReference type="PANTHER" id="PTHR17630">
    <property type="entry name" value="DIENELACTONE HYDROLASE"/>
    <property type="match status" value="1"/>
</dbReference>
<dbReference type="EMBL" id="HG937693">
    <property type="protein sequence ID" value="CDP35332.1"/>
    <property type="molecule type" value="Genomic_DNA"/>
</dbReference>
<feature type="compositionally biased region" description="Basic and acidic residues" evidence="1">
    <location>
        <begin position="21"/>
        <end position="37"/>
    </location>
</feature>
<evidence type="ECO:0000313" key="3">
    <source>
        <dbReference type="EMBL" id="CDP35332.1"/>
    </source>
</evidence>
<feature type="compositionally biased region" description="Low complexity" evidence="1">
    <location>
        <begin position="38"/>
        <end position="63"/>
    </location>
</feature>
<name>A0A060T8W7_BLAAD</name>
<dbReference type="SUPFAM" id="SSF53474">
    <property type="entry name" value="alpha/beta-Hydrolases"/>
    <property type="match status" value="1"/>
</dbReference>
<evidence type="ECO:0000256" key="1">
    <source>
        <dbReference type="SAM" id="MobiDB-lite"/>
    </source>
</evidence>
<dbReference type="InterPro" id="IPR029058">
    <property type="entry name" value="AB_hydrolase_fold"/>
</dbReference>
<feature type="compositionally biased region" description="Basic and acidic residues" evidence="1">
    <location>
        <begin position="64"/>
        <end position="75"/>
    </location>
</feature>
<proteinExistence type="predicted"/>
<dbReference type="GO" id="GO:0016787">
    <property type="term" value="F:hydrolase activity"/>
    <property type="evidence" value="ECO:0007669"/>
    <property type="project" value="InterPro"/>
</dbReference>
<reference evidence="3" key="1">
    <citation type="submission" date="2014-02" db="EMBL/GenBank/DDBJ databases">
        <authorList>
            <person name="Genoscope - CEA"/>
        </authorList>
    </citation>
    <scope>NUCLEOTIDE SEQUENCE</scope>
    <source>
        <strain evidence="3">LS3</strain>
    </source>
</reference>
<feature type="domain" description="Dienelactone hydrolase" evidence="2">
    <location>
        <begin position="140"/>
        <end position="368"/>
    </location>
</feature>
<dbReference type="InterPro" id="IPR002925">
    <property type="entry name" value="Dienelactn_hydro"/>
</dbReference>
<dbReference type="Pfam" id="PF01738">
    <property type="entry name" value="DLH"/>
    <property type="match status" value="1"/>
</dbReference>
<dbReference type="PhylomeDB" id="A0A060T8W7"/>
<feature type="compositionally biased region" description="Acidic residues" evidence="1">
    <location>
        <begin position="89"/>
        <end position="98"/>
    </location>
</feature>
<dbReference type="Gene3D" id="3.40.50.1820">
    <property type="entry name" value="alpha/beta hydrolase"/>
    <property type="match status" value="1"/>
</dbReference>
<dbReference type="AlphaFoldDB" id="A0A060T8W7"/>
<feature type="region of interest" description="Disordered" evidence="1">
    <location>
        <begin position="1"/>
        <end position="126"/>
    </location>
</feature>
<protein>
    <submittedName>
        <fullName evidence="3">ARAD1C32978p</fullName>
    </submittedName>
</protein>
<feature type="compositionally biased region" description="Polar residues" evidence="1">
    <location>
        <begin position="10"/>
        <end position="20"/>
    </location>
</feature>
<evidence type="ECO:0000259" key="2">
    <source>
        <dbReference type="Pfam" id="PF01738"/>
    </source>
</evidence>
<accession>A0A060T8W7</accession>
<sequence>MRLLPAPILSLSTTNMSDHSTQQEEGRGPEAPIESRAELSNSDESTSSVTESTDQDQSTQPKQQQKDSGADHKQGEQTTPSPESKSESQEEIALDSENEEARPLEPPPVPPKDEEQPPPVPPKDHLQGQKFVLSETGTEVYVTKSESKAKKLAILLTNSLGLASVNNLRLADQYAEVLKFPVVVPDLFDKDPIPIDREQAVNQVSEPADSSSLLASFKVKAANTVKGFLDEMWLAKHTYERTAPQLSATIAEIVEVFKPEMVAVIGYSFGGRYVLNLLEGHESNAWSADEDLVAVGATIHPSLVKASDFAKVTKPLLMVSAANDPLLPDNVIRQGVGQLQENNVEFDTITKANEEGEDLPHGFAVPGDYPESVVGEKPREVVEAVARWIMEHLY</sequence>
<dbReference type="PANTHER" id="PTHR17630:SF44">
    <property type="entry name" value="PROTEIN AIM2"/>
    <property type="match status" value="1"/>
</dbReference>